<dbReference type="RefSeq" id="WP_130614025.1">
    <property type="nucleotide sequence ID" value="NZ_SGIU01000002.1"/>
</dbReference>
<evidence type="ECO:0000313" key="1">
    <source>
        <dbReference type="EMBL" id="TAI47321.1"/>
    </source>
</evidence>
<keyword evidence="2" id="KW-1185">Reference proteome</keyword>
<dbReference type="EMBL" id="SGIU01000002">
    <property type="protein sequence ID" value="TAI47321.1"/>
    <property type="molecule type" value="Genomic_DNA"/>
</dbReference>
<accession>A0A4Q8QAP2</accession>
<gene>
    <name evidence="1" type="ORF">EW142_11615</name>
</gene>
<protein>
    <recommendedName>
        <fullName evidence="3">DUF4136 domain-containing protein</fullName>
    </recommendedName>
</protein>
<dbReference type="OrthoDB" id="6078026at2"/>
<dbReference type="Proteomes" id="UP000291981">
    <property type="component" value="Unassembled WGS sequence"/>
</dbReference>
<evidence type="ECO:0008006" key="3">
    <source>
        <dbReference type="Google" id="ProtNLM"/>
    </source>
</evidence>
<dbReference type="AlphaFoldDB" id="A0A4Q8QAP2"/>
<name>A0A4Q8QAP2_9FLAO</name>
<comment type="caution">
    <text evidence="1">The sequence shown here is derived from an EMBL/GenBank/DDBJ whole genome shotgun (WGS) entry which is preliminary data.</text>
</comment>
<reference evidence="1 2" key="1">
    <citation type="submission" date="2019-02" db="EMBL/GenBank/DDBJ databases">
        <title>Draft genome sequence of Muricauda sp. 176CP4-71.</title>
        <authorList>
            <person name="Park J.-S."/>
        </authorList>
    </citation>
    <scope>NUCLEOTIDE SEQUENCE [LARGE SCALE GENOMIC DNA]</scope>
    <source>
        <strain evidence="1 2">176CP4-71</strain>
    </source>
</reference>
<evidence type="ECO:0000313" key="2">
    <source>
        <dbReference type="Proteomes" id="UP000291981"/>
    </source>
</evidence>
<proteinExistence type="predicted"/>
<sequence length="190" mass="21327">MQSTWIKESYSDRQYAKIAVVGVGKDLSARNTFEQDAVELLRAQGINAVVGIHMFPPGGKVEIRGPKDYIKIIKENNLDGVLTMALVDSNEKERYQPGETVYIPSYYRVGKYIYRGYRTYSAPGYYTNAKSYLIEAVLYNVKGELFEGKETMVWTGQSSLLEPSSLKAASQTFTKSMVNQIVADGIIIPR</sequence>
<organism evidence="1 2">
    <name type="scientific">Flagellimonas allohymeniacidonis</name>
    <dbReference type="NCBI Taxonomy" id="2517819"/>
    <lineage>
        <taxon>Bacteria</taxon>
        <taxon>Pseudomonadati</taxon>
        <taxon>Bacteroidota</taxon>
        <taxon>Flavobacteriia</taxon>
        <taxon>Flavobacteriales</taxon>
        <taxon>Flavobacteriaceae</taxon>
        <taxon>Flagellimonas</taxon>
    </lineage>
</organism>